<feature type="compositionally biased region" description="Polar residues" evidence="1">
    <location>
        <begin position="665"/>
        <end position="707"/>
    </location>
</feature>
<feature type="region of interest" description="Disordered" evidence="1">
    <location>
        <begin position="754"/>
        <end position="778"/>
    </location>
</feature>
<feature type="compositionally biased region" description="Low complexity" evidence="1">
    <location>
        <begin position="1378"/>
        <end position="1395"/>
    </location>
</feature>
<gene>
    <name evidence="2" type="ORF">OXX778_LOCUS5195</name>
</gene>
<feature type="region of interest" description="Disordered" evidence="1">
    <location>
        <begin position="612"/>
        <end position="644"/>
    </location>
</feature>
<evidence type="ECO:0000313" key="2">
    <source>
        <dbReference type="EMBL" id="CAF0775802.1"/>
    </source>
</evidence>
<reference evidence="2" key="1">
    <citation type="submission" date="2021-02" db="EMBL/GenBank/DDBJ databases">
        <authorList>
            <person name="Nowell W R."/>
        </authorList>
    </citation>
    <scope>NUCLEOTIDE SEQUENCE</scope>
    <source>
        <strain evidence="2">Ploen Becks lab</strain>
    </source>
</reference>
<feature type="compositionally biased region" description="Basic and acidic residues" evidence="1">
    <location>
        <begin position="1597"/>
        <end position="1615"/>
    </location>
</feature>
<name>A0A813R0N9_9BILA</name>
<feature type="region of interest" description="Disordered" evidence="1">
    <location>
        <begin position="52"/>
        <end position="82"/>
    </location>
</feature>
<dbReference type="Proteomes" id="UP000663879">
    <property type="component" value="Unassembled WGS sequence"/>
</dbReference>
<feature type="compositionally biased region" description="Polar residues" evidence="1">
    <location>
        <begin position="624"/>
        <end position="640"/>
    </location>
</feature>
<feature type="compositionally biased region" description="Polar residues" evidence="1">
    <location>
        <begin position="1433"/>
        <end position="1444"/>
    </location>
</feature>
<feature type="region of interest" description="Disordered" evidence="1">
    <location>
        <begin position="1417"/>
        <end position="1448"/>
    </location>
</feature>
<organism evidence="2 3">
    <name type="scientific">Brachionus calyciflorus</name>
    <dbReference type="NCBI Taxonomy" id="104777"/>
    <lineage>
        <taxon>Eukaryota</taxon>
        <taxon>Metazoa</taxon>
        <taxon>Spiralia</taxon>
        <taxon>Gnathifera</taxon>
        <taxon>Rotifera</taxon>
        <taxon>Eurotatoria</taxon>
        <taxon>Monogononta</taxon>
        <taxon>Pseudotrocha</taxon>
        <taxon>Ploima</taxon>
        <taxon>Brachionidae</taxon>
        <taxon>Brachionus</taxon>
    </lineage>
</organism>
<proteinExistence type="predicted"/>
<feature type="region of interest" description="Disordered" evidence="1">
    <location>
        <begin position="1110"/>
        <end position="1143"/>
    </location>
</feature>
<evidence type="ECO:0000313" key="3">
    <source>
        <dbReference type="Proteomes" id="UP000663879"/>
    </source>
</evidence>
<feature type="region of interest" description="Disordered" evidence="1">
    <location>
        <begin position="1461"/>
        <end position="1486"/>
    </location>
</feature>
<feature type="region of interest" description="Disordered" evidence="1">
    <location>
        <begin position="664"/>
        <end position="707"/>
    </location>
</feature>
<feature type="compositionally biased region" description="Basic and acidic residues" evidence="1">
    <location>
        <begin position="1366"/>
        <end position="1377"/>
    </location>
</feature>
<feature type="region of interest" description="Disordered" evidence="1">
    <location>
        <begin position="1579"/>
        <end position="1622"/>
    </location>
</feature>
<feature type="region of interest" description="Disordered" evidence="1">
    <location>
        <begin position="1341"/>
        <end position="1395"/>
    </location>
</feature>
<feature type="compositionally biased region" description="Low complexity" evidence="1">
    <location>
        <begin position="1348"/>
        <end position="1360"/>
    </location>
</feature>
<sequence>MPSIELSEKFNDDNRSLNQINTETVSSGSSINISNIMVSSSSSCGNYMNVVSSSSSSLGNQNVEGNLPGSDLSSSSRRSSISGDLETKILNEDENVITIPKSNRKPKRVNILNKNSRKTRRLIRCKRQQDNVDADIDDDESDVFEESENDLAVEKDEKSRKFNCLDLDLFDYLLKRNNFQNRNDIKILNSSSLSVKQRKLSLITTNSEFENNFQTNLNINKYFFNQLMKKTLFGDEENREKKNHNYNNNNKKNNFNNNNNNDSNCDIIKVEVNNLINDLLIQVENKFTDDDINDNVKLSPKPIEKSLIKTLLEDMSTLNCITSDINKKNLINFNDHEKTSENLCLEKKTSSDEISNETFVLLNPINETKTSLTNPEIPGGIIMSDNDARKDSFEKIEENLPCNYYEMDKLKEDLNKAHEINHQKSDNNDDDDDTIRFKQHEDLNILSTQQEKKSKEEKKNISNSNLLREKKLNFEILDDDENKFLNTKKTSCENEDDNNNNSEQNKNLIKVEENTSDCKMTQENLDDSKTRSLSGESSTSSSSSSVSSNSACLSDSTPINNNNNIKKVVLKNNEIVLIEECIDDEDEEEKKLKLLKSSNLNIENLINDSSTPVVRAERPEPRMSKSQTFNQNIPTKNRSLSNKDDDPYVKAALERFDAFCKSKSSHNLNQTSASPSTPTFVASRQKSPYLTRKSTGSGETDSSIKENVSSFIKRRSTKIDPNLISRSASETRGENSTKPSLATSSLAKKFLGSLTPQLNPVEPDNVIENEETDKNNNLNKNIDKIVDYLPTKPTDLILEKKSSQTTTPSTSPPSSKNNSPPSSPTHKSKSNVIKLEVFNSKNKPPNKIEEKNNKPPIPPTISSSPVQSPSTWRSKLKPVTTTENSNNISKPISEVLNETKLNTPTTNKNTSSVTKPTSRIIPIEIKNSKQQQQSSTSKTSINQRTPAKSVERMSNSNLTTTQIDSIETNKSDMFQVQSSTPSVQDRIRSLSTSYREKKDLNDRNMPLSFSKLRDDLSNLSNCDDGTENIYESLIKENPIRDTSHDPIVEKACSNFMTRLMEFQRLHASYQPYQIESPMITSYSGPIVTARNTNPDVPFDLTNKPTYSSTYVPSHTSTYNSPSLVESFSKPSNSDLESTSTTTPRPYVSAIRKRRTLFSDGFDSASTEFRGENTLSDFVSSTNSFNSDSDFLTTFSTPRPTTVTIDESKNTGLGFSLVRNRPLSIVSEEANLNTTNSGLNRSYTMNDTRVKILENKESEFKNRSSLKKSNSICSNKNDKIDNSCKSKSSVFDRLTVNQPVNVSSTSCLLKTNSGSSINNNSRNYEIKKKEENEIAVVTSCVPKTRRESTTSNSTNSSISTNALNRIRSLDSKSRDKFKSTTNLKSTNNKSCSSTNSPVTTNVPACYLYPCQDLKTQERNKTKLIDNEPPRRKSQNTLIKTPPNETNKNDVFERLSKKANSMKNLSQSLTKNKNSSSSSSSSEDVDHKSYADELDDNVFHSNSLNTNQTNNSNKTSVFERLYKSNIAAHMNNQDDKSSSLKKNMSVSSANLISNLASQSSKKLSLKNSKNFINTRVSLKNSNVKKEDSSGNEESINENKTSDSEGVKLESSPRDESIQSKQVSSSFLSKKLMDLFEK</sequence>
<feature type="compositionally biased region" description="Low complexity" evidence="1">
    <location>
        <begin position="245"/>
        <end position="260"/>
    </location>
</feature>
<dbReference type="EMBL" id="CAJNOC010000552">
    <property type="protein sequence ID" value="CAF0775802.1"/>
    <property type="molecule type" value="Genomic_DNA"/>
</dbReference>
<feature type="compositionally biased region" description="Low complexity" evidence="1">
    <location>
        <begin position="69"/>
        <end position="82"/>
    </location>
</feature>
<feature type="compositionally biased region" description="Low complexity" evidence="1">
    <location>
        <begin position="803"/>
        <end position="820"/>
    </location>
</feature>
<feature type="compositionally biased region" description="Low complexity" evidence="1">
    <location>
        <begin position="860"/>
        <end position="870"/>
    </location>
</feature>
<accession>A0A813R0N9</accession>
<feature type="region of interest" description="Disordered" evidence="1">
    <location>
        <begin position="722"/>
        <end position="741"/>
    </location>
</feature>
<keyword evidence="3" id="KW-1185">Reference proteome</keyword>
<feature type="compositionally biased region" description="Basic and acidic residues" evidence="1">
    <location>
        <begin position="1417"/>
        <end position="1429"/>
    </location>
</feature>
<feature type="region of interest" description="Disordered" evidence="1">
    <location>
        <begin position="440"/>
        <end position="462"/>
    </location>
</feature>
<feature type="compositionally biased region" description="Basic and acidic residues" evidence="1">
    <location>
        <begin position="450"/>
        <end position="460"/>
    </location>
</feature>
<feature type="region of interest" description="Disordered" evidence="1">
    <location>
        <begin position="513"/>
        <end position="558"/>
    </location>
</feature>
<feature type="compositionally biased region" description="Low complexity" evidence="1">
    <location>
        <begin position="928"/>
        <end position="943"/>
    </location>
</feature>
<dbReference type="OrthoDB" id="10678814at2759"/>
<feature type="compositionally biased region" description="Low complexity" evidence="1">
    <location>
        <begin position="1461"/>
        <end position="1480"/>
    </location>
</feature>
<feature type="region of interest" description="Disordered" evidence="1">
    <location>
        <begin position="922"/>
        <end position="953"/>
    </location>
</feature>
<feature type="compositionally biased region" description="Low complexity" evidence="1">
    <location>
        <begin position="531"/>
        <end position="558"/>
    </location>
</feature>
<feature type="region of interest" description="Disordered" evidence="1">
    <location>
        <begin position="797"/>
        <end position="887"/>
    </location>
</feature>
<evidence type="ECO:0000256" key="1">
    <source>
        <dbReference type="SAM" id="MobiDB-lite"/>
    </source>
</evidence>
<protein>
    <submittedName>
        <fullName evidence="2">Uncharacterized protein</fullName>
    </submittedName>
</protein>
<feature type="region of interest" description="Disordered" evidence="1">
    <location>
        <begin position="240"/>
        <end position="260"/>
    </location>
</feature>
<comment type="caution">
    <text evidence="2">The sequence shown here is derived from an EMBL/GenBank/DDBJ whole genome shotgun (WGS) entry which is preliminary data.</text>
</comment>